<keyword evidence="4 7" id="KW-0812">Transmembrane</keyword>
<evidence type="ECO:0000313" key="10">
    <source>
        <dbReference type="Proteomes" id="UP001239909"/>
    </source>
</evidence>
<evidence type="ECO:0000256" key="8">
    <source>
        <dbReference type="SAM" id="Phobius"/>
    </source>
</evidence>
<gene>
    <name evidence="9" type="ORF">LNKW23_48790</name>
</gene>
<evidence type="ECO:0000256" key="7">
    <source>
        <dbReference type="RuleBase" id="RU003879"/>
    </source>
</evidence>
<organism evidence="9 10">
    <name type="scientific">Paralimibaculum aggregatum</name>
    <dbReference type="NCBI Taxonomy" id="3036245"/>
    <lineage>
        <taxon>Bacteria</taxon>
        <taxon>Pseudomonadati</taxon>
        <taxon>Pseudomonadota</taxon>
        <taxon>Alphaproteobacteria</taxon>
        <taxon>Rhodobacterales</taxon>
        <taxon>Paracoccaceae</taxon>
        <taxon>Paralimibaculum</taxon>
    </lineage>
</organism>
<keyword evidence="10" id="KW-1185">Reference proteome</keyword>
<comment type="subcellular location">
    <subcellularLocation>
        <location evidence="1">Cell membrane</location>
        <topology evidence="1">Single-pass membrane protein</topology>
    </subcellularLocation>
    <subcellularLocation>
        <location evidence="7">Cell membrane</location>
        <topology evidence="7">Single-pass type II membrane protein</topology>
    </subcellularLocation>
</comment>
<proteinExistence type="inferred from homology"/>
<keyword evidence="7" id="KW-0813">Transport</keyword>
<keyword evidence="3" id="KW-1003">Cell membrane</keyword>
<evidence type="ECO:0000256" key="3">
    <source>
        <dbReference type="ARBA" id="ARBA00022475"/>
    </source>
</evidence>
<evidence type="ECO:0008006" key="11">
    <source>
        <dbReference type="Google" id="ProtNLM"/>
    </source>
</evidence>
<comment type="similarity">
    <text evidence="2 7">Belongs to the ExbD/TolR family.</text>
</comment>
<reference evidence="9 10" key="1">
    <citation type="submission" date="2023-04" db="EMBL/GenBank/DDBJ databases">
        <title>Marinoamorphus aggregata gen. nov., sp. Nov., isolate from tissue of brittle star Ophioplocus japonicus.</title>
        <authorList>
            <person name="Kawano K."/>
            <person name="Sawayama S."/>
            <person name="Nakagawa S."/>
        </authorList>
    </citation>
    <scope>NUCLEOTIDE SEQUENCE [LARGE SCALE GENOMIC DNA]</scope>
    <source>
        <strain evidence="9 10">NKW23</strain>
    </source>
</reference>
<evidence type="ECO:0000256" key="2">
    <source>
        <dbReference type="ARBA" id="ARBA00005811"/>
    </source>
</evidence>
<dbReference type="PANTHER" id="PTHR30558:SF3">
    <property type="entry name" value="BIOPOLYMER TRANSPORT PROTEIN EXBD-RELATED"/>
    <property type="match status" value="1"/>
</dbReference>
<dbReference type="Pfam" id="PF02472">
    <property type="entry name" value="ExbD"/>
    <property type="match status" value="1"/>
</dbReference>
<keyword evidence="7" id="KW-0653">Protein transport</keyword>
<keyword evidence="5 8" id="KW-1133">Transmembrane helix</keyword>
<accession>A0ABQ6LU90</accession>
<protein>
    <recommendedName>
        <fullName evidence="11">Biopolymer transporter ExbD</fullName>
    </recommendedName>
</protein>
<dbReference type="EMBL" id="BSYI01000098">
    <property type="protein sequence ID" value="GMG85654.1"/>
    <property type="molecule type" value="Genomic_DNA"/>
</dbReference>
<evidence type="ECO:0000256" key="1">
    <source>
        <dbReference type="ARBA" id="ARBA00004162"/>
    </source>
</evidence>
<dbReference type="PANTHER" id="PTHR30558">
    <property type="entry name" value="EXBD MEMBRANE COMPONENT OF PMF-DRIVEN MACROMOLECULE IMPORT SYSTEM"/>
    <property type="match status" value="1"/>
</dbReference>
<feature type="transmembrane region" description="Helical" evidence="8">
    <location>
        <begin position="20"/>
        <end position="39"/>
    </location>
</feature>
<evidence type="ECO:0000256" key="6">
    <source>
        <dbReference type="ARBA" id="ARBA00023136"/>
    </source>
</evidence>
<dbReference type="InterPro" id="IPR003400">
    <property type="entry name" value="ExbD"/>
</dbReference>
<name>A0ABQ6LU90_9RHOB</name>
<dbReference type="Proteomes" id="UP001239909">
    <property type="component" value="Unassembled WGS sequence"/>
</dbReference>
<evidence type="ECO:0000256" key="4">
    <source>
        <dbReference type="ARBA" id="ARBA00022692"/>
    </source>
</evidence>
<evidence type="ECO:0000256" key="5">
    <source>
        <dbReference type="ARBA" id="ARBA00022989"/>
    </source>
</evidence>
<sequence length="128" mass="13733">MQPFAFGTPRRARRPSLTPMIDVVFLLLVFFMLAAHFSGDRRIALLPPSPEEGVYAGAPRIVTVAPDGLKLNGAPVALEDLAAALRPLLPAPDALVVVQSTPEARLQQLVVVLDHLAAERLGRPVIAE</sequence>
<dbReference type="RefSeq" id="WP_285675091.1">
    <property type="nucleotide sequence ID" value="NZ_BSYI01000098.1"/>
</dbReference>
<evidence type="ECO:0000313" key="9">
    <source>
        <dbReference type="EMBL" id="GMG85654.1"/>
    </source>
</evidence>
<keyword evidence="6 8" id="KW-0472">Membrane</keyword>
<comment type="caution">
    <text evidence="9">The sequence shown here is derived from an EMBL/GenBank/DDBJ whole genome shotgun (WGS) entry which is preliminary data.</text>
</comment>